<dbReference type="Proteomes" id="UP001595420">
    <property type="component" value="Unassembled WGS sequence"/>
</dbReference>
<dbReference type="EMBL" id="JBHRSB010000004">
    <property type="protein sequence ID" value="MFC3001490.1"/>
    <property type="molecule type" value="Genomic_DNA"/>
</dbReference>
<sequence>MTAKLPLTLACNLYDRSLPLLTGQVEIEGCAVNFVPIAPEEAHARAFNGADFDVTEMSLSSHLLATSRGGSPYLALPAFISRAFRHSCIYIRKDSGLRTPADLRGKVMGVPEYQMTAAVWTRGIISDDYGVRSEEIAWRTGGLNMGGRKERMALDLPAGFDVRPIGDATALSDALVDGRIDALLTARAPACYDNGHPDIIRMFEDYRPLEEDWFRRTGIFPIIHAIGLRRDLAEQHRWLPRSVFKAFLQAKTLAQRNMWEMGFLTTSHPWLGDEARRLRDIMGEDPWPYGLEPNRKTVETLIRYAREQGLIHRAVTAEELVFPHVSDKAFAI</sequence>
<organism evidence="1 2">
    <name type="scientific">Falsiroseomonas tokyonensis</name>
    <dbReference type="NCBI Taxonomy" id="430521"/>
    <lineage>
        <taxon>Bacteria</taxon>
        <taxon>Pseudomonadati</taxon>
        <taxon>Pseudomonadota</taxon>
        <taxon>Alphaproteobacteria</taxon>
        <taxon>Acetobacterales</taxon>
        <taxon>Roseomonadaceae</taxon>
        <taxon>Falsiroseomonas</taxon>
    </lineage>
</organism>
<evidence type="ECO:0000313" key="2">
    <source>
        <dbReference type="Proteomes" id="UP001595420"/>
    </source>
</evidence>
<protein>
    <submittedName>
        <fullName evidence="1">ABC transporter substrate-binding protein</fullName>
    </submittedName>
</protein>
<keyword evidence="2" id="KW-1185">Reference proteome</keyword>
<evidence type="ECO:0000313" key="1">
    <source>
        <dbReference type="EMBL" id="MFC3001490.1"/>
    </source>
</evidence>
<reference evidence="2" key="1">
    <citation type="journal article" date="2019" name="Int. J. Syst. Evol. Microbiol.">
        <title>The Global Catalogue of Microorganisms (GCM) 10K type strain sequencing project: providing services to taxonomists for standard genome sequencing and annotation.</title>
        <authorList>
            <consortium name="The Broad Institute Genomics Platform"/>
            <consortium name="The Broad Institute Genome Sequencing Center for Infectious Disease"/>
            <person name="Wu L."/>
            <person name="Ma J."/>
        </authorList>
    </citation>
    <scope>NUCLEOTIDE SEQUENCE [LARGE SCALE GENOMIC DNA]</scope>
    <source>
        <strain evidence="2">CGMCC 1.16855</strain>
    </source>
</reference>
<gene>
    <name evidence="1" type="ORF">ACFOD3_16400</name>
</gene>
<accession>A0ABV7BUW1</accession>
<name>A0ABV7BUW1_9PROT</name>
<proteinExistence type="predicted"/>
<dbReference type="RefSeq" id="WP_216837547.1">
    <property type="nucleotide sequence ID" value="NZ_JAFNJS010000004.1"/>
</dbReference>
<comment type="caution">
    <text evidence="1">The sequence shown here is derived from an EMBL/GenBank/DDBJ whole genome shotgun (WGS) entry which is preliminary data.</text>
</comment>